<protein>
    <submittedName>
        <fullName evidence="1">Uncharacterized protein</fullName>
    </submittedName>
</protein>
<proteinExistence type="predicted"/>
<accession>A0A0E9WFY7</accession>
<evidence type="ECO:0000313" key="1">
    <source>
        <dbReference type="EMBL" id="JAH88393.1"/>
    </source>
</evidence>
<dbReference type="EMBL" id="GBXM01020184">
    <property type="protein sequence ID" value="JAH88393.1"/>
    <property type="molecule type" value="Transcribed_RNA"/>
</dbReference>
<organism evidence="1">
    <name type="scientific">Anguilla anguilla</name>
    <name type="common">European freshwater eel</name>
    <name type="synonym">Muraena anguilla</name>
    <dbReference type="NCBI Taxonomy" id="7936"/>
    <lineage>
        <taxon>Eukaryota</taxon>
        <taxon>Metazoa</taxon>
        <taxon>Chordata</taxon>
        <taxon>Craniata</taxon>
        <taxon>Vertebrata</taxon>
        <taxon>Euteleostomi</taxon>
        <taxon>Actinopterygii</taxon>
        <taxon>Neopterygii</taxon>
        <taxon>Teleostei</taxon>
        <taxon>Anguilliformes</taxon>
        <taxon>Anguillidae</taxon>
        <taxon>Anguilla</taxon>
    </lineage>
</organism>
<dbReference type="AlphaFoldDB" id="A0A0E9WFY7"/>
<sequence>MYTDQQGQQEQIITGHKHKSGVLRVLIP</sequence>
<reference evidence="1" key="2">
    <citation type="journal article" date="2015" name="Fish Shellfish Immunol.">
        <title>Early steps in the European eel (Anguilla anguilla)-Vibrio vulnificus interaction in the gills: Role of the RtxA13 toxin.</title>
        <authorList>
            <person name="Callol A."/>
            <person name="Pajuelo D."/>
            <person name="Ebbesson L."/>
            <person name="Teles M."/>
            <person name="MacKenzie S."/>
            <person name="Amaro C."/>
        </authorList>
    </citation>
    <scope>NUCLEOTIDE SEQUENCE</scope>
</reference>
<name>A0A0E9WFY7_ANGAN</name>
<reference evidence="1" key="1">
    <citation type="submission" date="2014-11" db="EMBL/GenBank/DDBJ databases">
        <authorList>
            <person name="Amaro Gonzalez C."/>
        </authorList>
    </citation>
    <scope>NUCLEOTIDE SEQUENCE</scope>
</reference>